<reference evidence="3 4" key="1">
    <citation type="journal article" date="2018" name="Genome Res.">
        <title>The genomic architecture and molecular evolution of ant odorant receptors.</title>
        <authorList>
            <person name="McKenzie S.K."/>
            <person name="Kronauer D.J.C."/>
        </authorList>
    </citation>
    <scope>NUCLEOTIDE SEQUENCE [LARGE SCALE GENOMIC DNA]</scope>
    <source>
        <strain evidence="3">Clonal line C1</strain>
    </source>
</reference>
<dbReference type="PANTHER" id="PTHR21549:SF0">
    <property type="entry name" value="COILED-COIL DOMAIN-CONTAINING PROTEIN 112"/>
    <property type="match status" value="1"/>
</dbReference>
<comment type="caution">
    <text evidence="3">The sequence shown here is derived from an EMBL/GenBank/DDBJ whole genome shotgun (WGS) entry which is preliminary data.</text>
</comment>
<evidence type="ECO:0000256" key="1">
    <source>
        <dbReference type="ARBA" id="ARBA00023054"/>
    </source>
</evidence>
<sequence>MDTLSVDTNAYKQRLMRLSQKIRDFKESCQLQTLSQEQTALESDLREFESNLHKYESATGSVGKPTSAASSSMENKRRHDYKEIQDFHALIAKTGHTNNWSDEDHLLFLKMRTKCDNIPALVAAVQTKCLDLTAETIVNHEAWYKVYLDLREKQRSTIREWRKQKETEKIKKAREGEMMIDILEGASPREKVNSNIAEKVSRVTDNRKKDIKKTEDTIDDSANRKKELIRRWRMEKENKRWMDEEQARILSESKLAAEEKRKTERFKRIQEALVEYREKKLVESSSKISENVSRPKYNPMLMTAFRYVQWRNQESTEIRDVLAFF</sequence>
<protein>
    <recommendedName>
        <fullName evidence="5">Coiled-coil domain-containing protein</fullName>
    </recommendedName>
</protein>
<keyword evidence="1" id="KW-0175">Coiled coil</keyword>
<proteinExistence type="predicted"/>
<accession>A0A3L8DXK0</accession>
<name>A0A3L8DXK0_OOCBI</name>
<feature type="region of interest" description="Disordered" evidence="2">
    <location>
        <begin position="56"/>
        <end position="77"/>
    </location>
</feature>
<dbReference type="EMBL" id="QOIP01000003">
    <property type="protein sequence ID" value="RLU24815.1"/>
    <property type="molecule type" value="Genomic_DNA"/>
</dbReference>
<organism evidence="3 4">
    <name type="scientific">Ooceraea biroi</name>
    <name type="common">Clonal raider ant</name>
    <name type="synonym">Cerapachys biroi</name>
    <dbReference type="NCBI Taxonomy" id="2015173"/>
    <lineage>
        <taxon>Eukaryota</taxon>
        <taxon>Metazoa</taxon>
        <taxon>Ecdysozoa</taxon>
        <taxon>Arthropoda</taxon>
        <taxon>Hexapoda</taxon>
        <taxon>Insecta</taxon>
        <taxon>Pterygota</taxon>
        <taxon>Neoptera</taxon>
        <taxon>Endopterygota</taxon>
        <taxon>Hymenoptera</taxon>
        <taxon>Apocrita</taxon>
        <taxon>Aculeata</taxon>
        <taxon>Formicoidea</taxon>
        <taxon>Formicidae</taxon>
        <taxon>Dorylinae</taxon>
        <taxon>Ooceraea</taxon>
    </lineage>
</organism>
<dbReference type="PANTHER" id="PTHR21549">
    <property type="entry name" value="MUTATED IN BLADDER CANCER 1"/>
    <property type="match status" value="1"/>
</dbReference>
<dbReference type="AlphaFoldDB" id="A0A3L8DXK0"/>
<evidence type="ECO:0008006" key="5">
    <source>
        <dbReference type="Google" id="ProtNLM"/>
    </source>
</evidence>
<gene>
    <name evidence="3" type="ORF">DMN91_002905</name>
</gene>
<evidence type="ECO:0000256" key="2">
    <source>
        <dbReference type="SAM" id="MobiDB-lite"/>
    </source>
</evidence>
<dbReference type="InterPro" id="IPR039902">
    <property type="entry name" value="CCDC148/CCDC112"/>
</dbReference>
<evidence type="ECO:0000313" key="3">
    <source>
        <dbReference type="EMBL" id="RLU24815.1"/>
    </source>
</evidence>
<dbReference type="Proteomes" id="UP000279307">
    <property type="component" value="Chromosome 3"/>
</dbReference>
<dbReference type="OrthoDB" id="2152435at2759"/>
<evidence type="ECO:0000313" key="4">
    <source>
        <dbReference type="Proteomes" id="UP000279307"/>
    </source>
</evidence>